<dbReference type="AlphaFoldDB" id="A0A914AZ31"/>
<dbReference type="EnsemblMetazoa" id="XM_038213482.1">
    <property type="protein sequence ID" value="XP_038069410.1"/>
    <property type="gene ID" value="LOC119738576"/>
</dbReference>
<dbReference type="Proteomes" id="UP000887568">
    <property type="component" value="Unplaced"/>
</dbReference>
<protein>
    <submittedName>
        <fullName evidence="3">Uncharacterized protein</fullName>
    </submittedName>
</protein>
<dbReference type="GeneID" id="119738576"/>
<name>A0A914AZ31_PATMI</name>
<sequence>MSVRAGTRTTSPAAGSATTADPGCSSTRWCWWASPCWFAKTVTLFVVWLALVTLQFLEREAPVQVAASASLVVVSLFLVHRIYKVGRLRHARRRKNARAPVHDNPPASTEVNGGQIHNRFDYDPPPYFTEAAATRPTVQPVASLRNGPANTANAGCKGSLGRRLVPWLGVVLLAAVLLALMIIPYFVPVVPISTGISFTAVFILAIIGSQIPKARQMWKGRRTRTRNGAPGTRNETSTTRNQVPGTRNETSTTRNQVPRSRNQAPRSRNTARTGTESHRAWNAPSVINGGQTNTSFVYDPPPSFIEASASSRAVPASTAAGLTDNEPQEPGHYHTTEPNEATAVQMPSATGEPTLPSYEEAVAQNAVGV</sequence>
<evidence type="ECO:0000256" key="1">
    <source>
        <dbReference type="SAM" id="MobiDB-lite"/>
    </source>
</evidence>
<feature type="compositionally biased region" description="Polar residues" evidence="1">
    <location>
        <begin position="233"/>
        <end position="274"/>
    </location>
</feature>
<dbReference type="RefSeq" id="XP_038069410.1">
    <property type="nucleotide sequence ID" value="XM_038213482.1"/>
</dbReference>
<keyword evidence="2" id="KW-0472">Membrane</keyword>
<feature type="region of interest" description="Disordered" evidence="1">
    <location>
        <begin position="1"/>
        <end position="25"/>
    </location>
</feature>
<evidence type="ECO:0000256" key="2">
    <source>
        <dbReference type="SAM" id="Phobius"/>
    </source>
</evidence>
<reference evidence="3" key="1">
    <citation type="submission" date="2022-11" db="UniProtKB">
        <authorList>
            <consortium name="EnsemblMetazoa"/>
        </authorList>
    </citation>
    <scope>IDENTIFICATION</scope>
</reference>
<feature type="compositionally biased region" description="Basic residues" evidence="1">
    <location>
        <begin position="216"/>
        <end position="225"/>
    </location>
</feature>
<organism evidence="3 4">
    <name type="scientific">Patiria miniata</name>
    <name type="common">Bat star</name>
    <name type="synonym">Asterina miniata</name>
    <dbReference type="NCBI Taxonomy" id="46514"/>
    <lineage>
        <taxon>Eukaryota</taxon>
        <taxon>Metazoa</taxon>
        <taxon>Echinodermata</taxon>
        <taxon>Eleutherozoa</taxon>
        <taxon>Asterozoa</taxon>
        <taxon>Asteroidea</taxon>
        <taxon>Valvatacea</taxon>
        <taxon>Valvatida</taxon>
        <taxon>Asterinidae</taxon>
        <taxon>Patiria</taxon>
    </lineage>
</organism>
<evidence type="ECO:0000313" key="4">
    <source>
        <dbReference type="Proteomes" id="UP000887568"/>
    </source>
</evidence>
<feature type="transmembrane region" description="Helical" evidence="2">
    <location>
        <begin position="192"/>
        <end position="212"/>
    </location>
</feature>
<proteinExistence type="predicted"/>
<feature type="transmembrane region" description="Helical" evidence="2">
    <location>
        <begin position="37"/>
        <end position="57"/>
    </location>
</feature>
<feature type="region of interest" description="Disordered" evidence="1">
    <location>
        <begin position="94"/>
        <end position="115"/>
    </location>
</feature>
<feature type="transmembrane region" description="Helical" evidence="2">
    <location>
        <begin position="63"/>
        <end position="83"/>
    </location>
</feature>
<keyword evidence="2" id="KW-1133">Transmembrane helix</keyword>
<keyword evidence="2" id="KW-0812">Transmembrane</keyword>
<feature type="compositionally biased region" description="Low complexity" evidence="1">
    <location>
        <begin position="1"/>
        <end position="20"/>
    </location>
</feature>
<evidence type="ECO:0000313" key="3">
    <source>
        <dbReference type="EnsemblMetazoa" id="XP_038069410.1"/>
    </source>
</evidence>
<accession>A0A914AZ31</accession>
<feature type="transmembrane region" description="Helical" evidence="2">
    <location>
        <begin position="164"/>
        <end position="186"/>
    </location>
</feature>
<feature type="region of interest" description="Disordered" evidence="1">
    <location>
        <begin position="215"/>
        <end position="369"/>
    </location>
</feature>
<keyword evidence="4" id="KW-1185">Reference proteome</keyword>